<dbReference type="RefSeq" id="WP_203571825.1">
    <property type="nucleotide sequence ID" value="NZ_WOFE01000007.1"/>
</dbReference>
<evidence type="ECO:0000313" key="3">
    <source>
        <dbReference type="Proteomes" id="UP001195660"/>
    </source>
</evidence>
<dbReference type="EMBL" id="WOFE01000007">
    <property type="protein sequence ID" value="MBM5572496.1"/>
    <property type="molecule type" value="Genomic_DNA"/>
</dbReference>
<name>A0ABS2CGH7_9NEIS</name>
<keyword evidence="3" id="KW-1185">Reference proteome</keyword>
<feature type="transmembrane region" description="Helical" evidence="1">
    <location>
        <begin position="57"/>
        <end position="74"/>
    </location>
</feature>
<accession>A0ABS2CGH7</accession>
<evidence type="ECO:0000256" key="1">
    <source>
        <dbReference type="SAM" id="Phobius"/>
    </source>
</evidence>
<gene>
    <name evidence="2" type="ORF">GM173_13045</name>
</gene>
<keyword evidence="1" id="KW-0472">Membrane</keyword>
<comment type="caution">
    <text evidence="2">The sequence shown here is derived from an EMBL/GenBank/DDBJ whole genome shotgun (WGS) entry which is preliminary data.</text>
</comment>
<proteinExistence type="predicted"/>
<reference evidence="2 3" key="1">
    <citation type="submission" date="2019-11" db="EMBL/GenBank/DDBJ databases">
        <title>Novel Deefgea species.</title>
        <authorList>
            <person name="Han J.-H."/>
        </authorList>
    </citation>
    <scope>NUCLEOTIDE SEQUENCE [LARGE SCALE GENOMIC DNA]</scope>
    <source>
        <strain evidence="2 3">LMG 24817</strain>
    </source>
</reference>
<keyword evidence="1" id="KW-0812">Transmembrane</keyword>
<evidence type="ECO:0000313" key="2">
    <source>
        <dbReference type="EMBL" id="MBM5572496.1"/>
    </source>
</evidence>
<protein>
    <recommendedName>
        <fullName evidence="4">Transporter</fullName>
    </recommendedName>
</protein>
<sequence length="76" mass="8631">MAYAFPLILMALFALFGDFGERGLVVLMLYAFIVVIYLLACGVWQMWKKQPPPLNKINIACWLITTFFLAQLASTL</sequence>
<keyword evidence="1" id="KW-1133">Transmembrane helix</keyword>
<dbReference type="Proteomes" id="UP001195660">
    <property type="component" value="Unassembled WGS sequence"/>
</dbReference>
<evidence type="ECO:0008006" key="4">
    <source>
        <dbReference type="Google" id="ProtNLM"/>
    </source>
</evidence>
<organism evidence="2 3">
    <name type="scientific">Deefgea chitinilytica</name>
    <dbReference type="NCBI Taxonomy" id="570276"/>
    <lineage>
        <taxon>Bacteria</taxon>
        <taxon>Pseudomonadati</taxon>
        <taxon>Pseudomonadota</taxon>
        <taxon>Betaproteobacteria</taxon>
        <taxon>Neisseriales</taxon>
        <taxon>Chitinibacteraceae</taxon>
        <taxon>Deefgea</taxon>
    </lineage>
</organism>
<feature type="transmembrane region" description="Helical" evidence="1">
    <location>
        <begin position="27"/>
        <end position="45"/>
    </location>
</feature>